<dbReference type="InterPro" id="IPR000169">
    <property type="entry name" value="Pept_cys_AS"/>
</dbReference>
<dbReference type="PRINTS" id="PR00705">
    <property type="entry name" value="PAPAIN"/>
</dbReference>
<evidence type="ECO:0000313" key="10">
    <source>
        <dbReference type="RefSeq" id="XP_065670751.1"/>
    </source>
</evidence>
<evidence type="ECO:0000256" key="3">
    <source>
        <dbReference type="ARBA" id="ARBA00022801"/>
    </source>
</evidence>
<proteinExistence type="inferred from homology"/>
<dbReference type="SMART" id="SM00848">
    <property type="entry name" value="Inhibitor_I29"/>
    <property type="match status" value="1"/>
</dbReference>
<dbReference type="Pfam" id="PF08246">
    <property type="entry name" value="Inhibitor_I29"/>
    <property type="match status" value="1"/>
</dbReference>
<name>A0ABM4D8U1_HYDVU</name>
<dbReference type="GeneID" id="100215384"/>
<keyword evidence="2" id="KW-0645">Protease</keyword>
<keyword evidence="3" id="KW-0378">Hydrolase</keyword>
<dbReference type="SMART" id="SM00645">
    <property type="entry name" value="Pept_C1"/>
    <property type="match status" value="1"/>
</dbReference>
<keyword evidence="6" id="KW-1015">Disulfide bond</keyword>
<reference evidence="10" key="1">
    <citation type="submission" date="2025-08" db="UniProtKB">
        <authorList>
            <consortium name="RefSeq"/>
        </authorList>
    </citation>
    <scope>IDENTIFICATION</scope>
</reference>
<dbReference type="RefSeq" id="XP_065670751.1">
    <property type="nucleotide sequence ID" value="XM_065814679.1"/>
</dbReference>
<feature type="domain" description="Peptidase C1A papain C-terminal" evidence="7">
    <location>
        <begin position="347"/>
        <end position="564"/>
    </location>
</feature>
<dbReference type="InterPro" id="IPR000668">
    <property type="entry name" value="Peptidase_C1A_C"/>
</dbReference>
<accession>A0ABM4D8U1</accession>
<keyword evidence="4" id="KW-0788">Thiol protease</keyword>
<dbReference type="InterPro" id="IPR013128">
    <property type="entry name" value="Peptidase_C1A"/>
</dbReference>
<keyword evidence="5" id="KW-0865">Zymogen</keyword>
<evidence type="ECO:0000256" key="6">
    <source>
        <dbReference type="ARBA" id="ARBA00023157"/>
    </source>
</evidence>
<comment type="similarity">
    <text evidence="1">Belongs to the peptidase C1 family.</text>
</comment>
<organism evidence="9 10">
    <name type="scientific">Hydra vulgaris</name>
    <name type="common">Hydra</name>
    <name type="synonym">Hydra attenuata</name>
    <dbReference type="NCBI Taxonomy" id="6087"/>
    <lineage>
        <taxon>Eukaryota</taxon>
        <taxon>Metazoa</taxon>
        <taxon>Cnidaria</taxon>
        <taxon>Hydrozoa</taxon>
        <taxon>Hydroidolina</taxon>
        <taxon>Anthoathecata</taxon>
        <taxon>Aplanulata</taxon>
        <taxon>Hydridae</taxon>
        <taxon>Hydra</taxon>
    </lineage>
</organism>
<feature type="domain" description="Cathepsin propeptide inhibitor" evidence="8">
    <location>
        <begin position="265"/>
        <end position="316"/>
    </location>
</feature>
<gene>
    <name evidence="10" type="primary">LOC100215384</name>
</gene>
<keyword evidence="9" id="KW-1185">Reference proteome</keyword>
<dbReference type="InterPro" id="IPR039417">
    <property type="entry name" value="Peptidase_C1A_papain-like"/>
</dbReference>
<evidence type="ECO:0000313" key="9">
    <source>
        <dbReference type="Proteomes" id="UP001652625"/>
    </source>
</evidence>
<dbReference type="InterPro" id="IPR025660">
    <property type="entry name" value="Pept_his_AS"/>
</dbReference>
<evidence type="ECO:0000256" key="4">
    <source>
        <dbReference type="ARBA" id="ARBA00022807"/>
    </source>
</evidence>
<evidence type="ECO:0000256" key="1">
    <source>
        <dbReference type="ARBA" id="ARBA00008455"/>
    </source>
</evidence>
<sequence>MCEQTMLNAVIKFFKMMLLSFQLALCISLLGLCSGHRYLKFERKSPTPQKPEWPSRYRVDGILSLPYAELNEPFVGWFDAEAKKSRIDYYEGISKTIQRGDKGEFGAHFLVAPMSNEVQLNQINCFELSGTSEEPALPQSLLPDMENFTYTGEKAFMDFKVDIWQYKYGDDNKYNVYTLYVKKDSSIPVYYEMIGYDSLLGSHYDEYKIRYFHLNTDYLDDVFDEPTKGMECHGFPGPGYEAQIVSNPMREFIFPEDQSHLPSMYKEFIKKYEKEHEESRKHTFKHNLRYINSMNRKKLTFKLKVNHLADHSPDELRKLRGRRTSKKSEKNVSNAKPFIKTMKVSDLPTDINWRLFGAVTPVKDQAVCGSCWSFGTTGTIEGALFLKTGRLVRLSEQNLMDCSWGFGNNGCDGGEEFRAFEYIMKHGGIATDDSYGNYLGIDGYCHQKSSVIGAKIASYVNVTSGDMDALKMAIVQHGPIAVGIDAAHLAFVFYSHGVYYNPECGNKPENLDHAVLAVGYGVQNGEPYTLVKNSWSTHWGNDGYVLMSQRDNNCGVATDATFVNLA</sequence>
<evidence type="ECO:0000259" key="8">
    <source>
        <dbReference type="SMART" id="SM00848"/>
    </source>
</evidence>
<evidence type="ECO:0000256" key="5">
    <source>
        <dbReference type="ARBA" id="ARBA00023145"/>
    </source>
</evidence>
<evidence type="ECO:0000259" key="7">
    <source>
        <dbReference type="SMART" id="SM00645"/>
    </source>
</evidence>
<dbReference type="PANTHER" id="PTHR12411">
    <property type="entry name" value="CYSTEINE PROTEASE FAMILY C1-RELATED"/>
    <property type="match status" value="1"/>
</dbReference>
<evidence type="ECO:0000256" key="2">
    <source>
        <dbReference type="ARBA" id="ARBA00022670"/>
    </source>
</evidence>
<dbReference type="PROSITE" id="PS00639">
    <property type="entry name" value="THIOL_PROTEASE_HIS"/>
    <property type="match status" value="1"/>
</dbReference>
<dbReference type="CDD" id="cd02248">
    <property type="entry name" value="Peptidase_C1A"/>
    <property type="match status" value="1"/>
</dbReference>
<dbReference type="SUPFAM" id="SSF54001">
    <property type="entry name" value="Cysteine proteinases"/>
    <property type="match status" value="1"/>
</dbReference>
<dbReference type="PROSITE" id="PS00139">
    <property type="entry name" value="THIOL_PROTEASE_CYS"/>
    <property type="match status" value="1"/>
</dbReference>
<protein>
    <submittedName>
        <fullName evidence="10">Digestive cysteine proteinase 1</fullName>
    </submittedName>
</protein>
<dbReference type="Proteomes" id="UP001652625">
    <property type="component" value="Chromosome 12"/>
</dbReference>
<dbReference type="Gene3D" id="3.90.70.10">
    <property type="entry name" value="Cysteine proteinases"/>
    <property type="match status" value="1"/>
</dbReference>
<dbReference type="Pfam" id="PF00112">
    <property type="entry name" value="Peptidase_C1"/>
    <property type="match status" value="1"/>
</dbReference>
<dbReference type="InterPro" id="IPR038765">
    <property type="entry name" value="Papain-like_cys_pep_sf"/>
</dbReference>
<dbReference type="InterPro" id="IPR013201">
    <property type="entry name" value="Prot_inhib_I29"/>
</dbReference>